<feature type="coiled-coil region" evidence="6">
    <location>
        <begin position="57"/>
        <end position="94"/>
    </location>
</feature>
<sequence length="267" mass="29385">MLSLIVHYRKFLSLVLTVLVSLWLSARDIHERYAIARGLQVTVLAPVQAVISKFSHIKNIIRMNRVLLEENARLKAENGMLNEAKRENMTLRKTVGYREQSPFILVPAPVVVQNQTAFGGNIIIAAGSLDSVKKDMPVISLQGVIGKILEVYPFTANVQLITDPFCRTGITFSRTNSPGILDCSSGAPLINTPAHSDILPGDTVVTSGMGGIYPKGLPVGVVASVRPVDNLFKTAEIRLHPGLDNIEHIFVMNIRTQWKPFEQNQVP</sequence>
<comment type="similarity">
    <text evidence="1 5">Belongs to the MreC family.</text>
</comment>
<dbReference type="NCBIfam" id="TIGR00219">
    <property type="entry name" value="mreC"/>
    <property type="match status" value="1"/>
</dbReference>
<evidence type="ECO:0000256" key="3">
    <source>
        <dbReference type="ARBA" id="ARBA00022960"/>
    </source>
</evidence>
<evidence type="ECO:0000256" key="1">
    <source>
        <dbReference type="ARBA" id="ARBA00009369"/>
    </source>
</evidence>
<accession>A0A1F7F4E7</accession>
<gene>
    <name evidence="8" type="ORF">A2519_19230</name>
</gene>
<evidence type="ECO:0000313" key="8">
    <source>
        <dbReference type="EMBL" id="OGK01458.1"/>
    </source>
</evidence>
<evidence type="ECO:0000256" key="4">
    <source>
        <dbReference type="ARBA" id="ARBA00032089"/>
    </source>
</evidence>
<feature type="domain" description="Rod shape-determining protein MreC beta-barrel core" evidence="7">
    <location>
        <begin position="110"/>
        <end position="252"/>
    </location>
</feature>
<evidence type="ECO:0000256" key="5">
    <source>
        <dbReference type="PIRNR" id="PIRNR038471"/>
    </source>
</evidence>
<dbReference type="PANTHER" id="PTHR34138">
    <property type="entry name" value="CELL SHAPE-DETERMINING PROTEIN MREC"/>
    <property type="match status" value="1"/>
</dbReference>
<dbReference type="Gene3D" id="2.40.10.340">
    <property type="entry name" value="Rod shape-determining protein MreC, domain 1"/>
    <property type="match status" value="1"/>
</dbReference>
<dbReference type="InterPro" id="IPR055342">
    <property type="entry name" value="MreC_beta-barrel_core"/>
</dbReference>
<proteinExistence type="inferred from homology"/>
<evidence type="ECO:0000313" key="9">
    <source>
        <dbReference type="Proteomes" id="UP000179243"/>
    </source>
</evidence>
<evidence type="ECO:0000256" key="2">
    <source>
        <dbReference type="ARBA" id="ARBA00013855"/>
    </source>
</evidence>
<dbReference type="Gene3D" id="2.40.10.350">
    <property type="entry name" value="Rod shape-determining protein MreC, domain 2"/>
    <property type="match status" value="1"/>
</dbReference>
<keyword evidence="3 5" id="KW-0133">Cell shape</keyword>
<dbReference type="Proteomes" id="UP000179243">
    <property type="component" value="Unassembled WGS sequence"/>
</dbReference>
<dbReference type="PANTHER" id="PTHR34138:SF1">
    <property type="entry name" value="CELL SHAPE-DETERMINING PROTEIN MREC"/>
    <property type="match status" value="1"/>
</dbReference>
<dbReference type="InterPro" id="IPR007221">
    <property type="entry name" value="MreC"/>
</dbReference>
<dbReference type="PIRSF" id="PIRSF038471">
    <property type="entry name" value="MreC"/>
    <property type="match status" value="1"/>
</dbReference>
<organism evidence="8 9">
    <name type="scientific">Candidatus Raymondbacteria bacterium RIFOXYD12_FULL_49_13</name>
    <dbReference type="NCBI Taxonomy" id="1817890"/>
    <lineage>
        <taxon>Bacteria</taxon>
        <taxon>Raymondiibacteriota</taxon>
    </lineage>
</organism>
<dbReference type="EMBL" id="MFYX01000125">
    <property type="protein sequence ID" value="OGK01458.1"/>
    <property type="molecule type" value="Genomic_DNA"/>
</dbReference>
<comment type="caution">
    <text evidence="8">The sequence shown here is derived from an EMBL/GenBank/DDBJ whole genome shotgun (WGS) entry which is preliminary data.</text>
</comment>
<evidence type="ECO:0000259" key="7">
    <source>
        <dbReference type="Pfam" id="PF04085"/>
    </source>
</evidence>
<keyword evidence="6" id="KW-0175">Coiled coil</keyword>
<name>A0A1F7F4E7_UNCRA</name>
<protein>
    <recommendedName>
        <fullName evidence="2 5">Cell shape-determining protein MreC</fullName>
    </recommendedName>
    <alternativeName>
        <fullName evidence="4 5">Cell shape protein MreC</fullName>
    </alternativeName>
</protein>
<dbReference type="Pfam" id="PF04085">
    <property type="entry name" value="MreC"/>
    <property type="match status" value="1"/>
</dbReference>
<dbReference type="GO" id="GO:0005886">
    <property type="term" value="C:plasma membrane"/>
    <property type="evidence" value="ECO:0007669"/>
    <property type="project" value="TreeGrafter"/>
</dbReference>
<dbReference type="AlphaFoldDB" id="A0A1F7F4E7"/>
<reference evidence="8 9" key="1">
    <citation type="journal article" date="2016" name="Nat. Commun.">
        <title>Thousands of microbial genomes shed light on interconnected biogeochemical processes in an aquifer system.</title>
        <authorList>
            <person name="Anantharaman K."/>
            <person name="Brown C.T."/>
            <person name="Hug L.A."/>
            <person name="Sharon I."/>
            <person name="Castelle C.J."/>
            <person name="Probst A.J."/>
            <person name="Thomas B.C."/>
            <person name="Singh A."/>
            <person name="Wilkins M.J."/>
            <person name="Karaoz U."/>
            <person name="Brodie E.L."/>
            <person name="Williams K.H."/>
            <person name="Hubbard S.S."/>
            <person name="Banfield J.F."/>
        </authorList>
    </citation>
    <scope>NUCLEOTIDE SEQUENCE [LARGE SCALE GENOMIC DNA]</scope>
</reference>
<dbReference type="GO" id="GO:0008360">
    <property type="term" value="P:regulation of cell shape"/>
    <property type="evidence" value="ECO:0007669"/>
    <property type="project" value="UniProtKB-KW"/>
</dbReference>
<dbReference type="InterPro" id="IPR042175">
    <property type="entry name" value="Cell/Rod_MreC_2"/>
</dbReference>
<comment type="function">
    <text evidence="5">Involved in formation and maintenance of cell shape.</text>
</comment>
<evidence type="ECO:0000256" key="6">
    <source>
        <dbReference type="SAM" id="Coils"/>
    </source>
</evidence>
<dbReference type="InterPro" id="IPR042177">
    <property type="entry name" value="Cell/Rod_1"/>
</dbReference>